<dbReference type="AlphaFoldDB" id="A0A401J622"/>
<protein>
    <submittedName>
        <fullName evidence="4">3-hydroxyacyl-CoA dehydrogenase/enoyl-CoA hydratase/3-hydroxybutyryl-CoA epimerase</fullName>
    </submittedName>
</protein>
<dbReference type="SUPFAM" id="SSF48179">
    <property type="entry name" value="6-phosphogluconate dehydrogenase C-terminal domain-like"/>
    <property type="match status" value="2"/>
</dbReference>
<evidence type="ECO:0000259" key="3">
    <source>
        <dbReference type="Pfam" id="PF02737"/>
    </source>
</evidence>
<gene>
    <name evidence="4" type="ORF">MBESOW_P3360</name>
</gene>
<dbReference type="Pfam" id="PF00725">
    <property type="entry name" value="3HCDH"/>
    <property type="match status" value="1"/>
</dbReference>
<dbReference type="GO" id="GO:0016509">
    <property type="term" value="F:long-chain (3S)-3-hydroxyacyl-CoA dehydrogenase (NAD+) activity"/>
    <property type="evidence" value="ECO:0007669"/>
    <property type="project" value="TreeGrafter"/>
</dbReference>
<dbReference type="GO" id="GO:0006635">
    <property type="term" value="P:fatty acid beta-oxidation"/>
    <property type="evidence" value="ECO:0007669"/>
    <property type="project" value="UniProtKB-ARBA"/>
</dbReference>
<keyword evidence="1" id="KW-0560">Oxidoreductase</keyword>
<dbReference type="GO" id="GO:0070403">
    <property type="term" value="F:NAD+ binding"/>
    <property type="evidence" value="ECO:0007669"/>
    <property type="project" value="InterPro"/>
</dbReference>
<dbReference type="EMBL" id="BBQY01000023">
    <property type="protein sequence ID" value="GBH32099.1"/>
    <property type="molecule type" value="Genomic_DNA"/>
</dbReference>
<comment type="caution">
    <text evidence="4">The sequence shown here is derived from an EMBL/GenBank/DDBJ whole genome shotgun (WGS) entry which is preliminary data.</text>
</comment>
<accession>A0A401J622</accession>
<dbReference type="SUPFAM" id="SSF51735">
    <property type="entry name" value="NAD(P)-binding Rossmann-fold domains"/>
    <property type="match status" value="1"/>
</dbReference>
<feature type="domain" description="3-hydroxyacyl-CoA dehydrogenase NAD binding" evidence="3">
    <location>
        <begin position="86"/>
        <end position="264"/>
    </location>
</feature>
<dbReference type="Gene3D" id="3.40.50.720">
    <property type="entry name" value="NAD(P)-binding Rossmann-like Domain"/>
    <property type="match status" value="1"/>
</dbReference>
<dbReference type="Proteomes" id="UP000290975">
    <property type="component" value="Unassembled WGS sequence"/>
</dbReference>
<dbReference type="Pfam" id="PF02737">
    <property type="entry name" value="3HCDH_N"/>
    <property type="match status" value="1"/>
</dbReference>
<organism evidence="4 5">
    <name type="scientific">Sphingobium xenophagum</name>
    <dbReference type="NCBI Taxonomy" id="121428"/>
    <lineage>
        <taxon>Bacteria</taxon>
        <taxon>Pseudomonadati</taxon>
        <taxon>Pseudomonadota</taxon>
        <taxon>Alphaproteobacteria</taxon>
        <taxon>Sphingomonadales</taxon>
        <taxon>Sphingomonadaceae</taxon>
        <taxon>Sphingobium</taxon>
    </lineage>
</organism>
<dbReference type="InterPro" id="IPR050136">
    <property type="entry name" value="FA_oxidation_alpha_subunit"/>
</dbReference>
<dbReference type="InterPro" id="IPR036291">
    <property type="entry name" value="NAD(P)-bd_dom_sf"/>
</dbReference>
<dbReference type="FunFam" id="3.40.50.720:FF:000009">
    <property type="entry name" value="Fatty oxidation complex, alpha subunit"/>
    <property type="match status" value="1"/>
</dbReference>
<evidence type="ECO:0000313" key="5">
    <source>
        <dbReference type="Proteomes" id="UP000290975"/>
    </source>
</evidence>
<sequence>MPSFMMATATLRKNGYGNYPAAENILKCVFEGMQLPMDKALAVETRYFAKTFATPQARGMIGSNFVSRQALAKGGEWAGKAAAPAKVAVIGAGMMGAGIAYAQAARKISTVLIDVDPAAAERGKDYSRKIVEKAVGKGRMSEAAAQELLDRIETATGHERIGNVDLVVEAVFEDVALKLDVIRLVERTLGADTIFGSNTSTLPISTLAEASHRPENFIGIHFFSPVDRMELVEIIRGRQTSDEAVARAVAYAVALGKTPIVVNDSRGFYTTRCFGTYIYEGLEMLVEGISPALIENAGRMTGMPRAPMEISDDVAIDLSLRAIQQTRAALSDAYEVRPFVPVIEALVAAGRLGRKAGAGFYDYAADGSKRLWSGLAELAPLARGAAATPDVEILKRRLLHRQALEAARCFDEGVISDPRSADVGAIMGWGFAPWTGGPLSYIDGIGAARFVAECDELAAQLGDRFAVPPQLRAMALRGEAYMSLGG</sequence>
<dbReference type="Gene3D" id="1.10.1040.50">
    <property type="match status" value="1"/>
</dbReference>
<dbReference type="PANTHER" id="PTHR43612">
    <property type="entry name" value="TRIFUNCTIONAL ENZYME SUBUNIT ALPHA"/>
    <property type="match status" value="1"/>
</dbReference>
<dbReference type="InterPro" id="IPR006108">
    <property type="entry name" value="3HC_DH_C"/>
</dbReference>
<evidence type="ECO:0000259" key="2">
    <source>
        <dbReference type="Pfam" id="PF00725"/>
    </source>
</evidence>
<evidence type="ECO:0000313" key="4">
    <source>
        <dbReference type="EMBL" id="GBH32099.1"/>
    </source>
</evidence>
<dbReference type="PANTHER" id="PTHR43612:SF3">
    <property type="entry name" value="TRIFUNCTIONAL ENZYME SUBUNIT ALPHA, MITOCHONDRIAL"/>
    <property type="match status" value="1"/>
</dbReference>
<keyword evidence="5" id="KW-1185">Reference proteome</keyword>
<proteinExistence type="predicted"/>
<reference evidence="4 5" key="1">
    <citation type="submission" date="2014-12" db="EMBL/GenBank/DDBJ databases">
        <title>Whole genome sequencing of Sphingobium xenophagum OW59.</title>
        <authorList>
            <person name="Ohta Y."/>
            <person name="Nishi S."/>
            <person name="Hatada Y."/>
        </authorList>
    </citation>
    <scope>NUCLEOTIDE SEQUENCE [LARGE SCALE GENOMIC DNA]</scope>
    <source>
        <strain evidence="4 5">OW59</strain>
    </source>
</reference>
<dbReference type="InterPro" id="IPR006176">
    <property type="entry name" value="3-OHacyl-CoA_DH_NAD-bd"/>
</dbReference>
<dbReference type="InterPro" id="IPR008927">
    <property type="entry name" value="6-PGluconate_DH-like_C_sf"/>
</dbReference>
<dbReference type="Gene3D" id="3.90.226.10">
    <property type="entry name" value="2-enoyl-CoA Hydratase, Chain A, domain 1"/>
    <property type="match status" value="1"/>
</dbReference>
<evidence type="ECO:0000256" key="1">
    <source>
        <dbReference type="ARBA" id="ARBA00023002"/>
    </source>
</evidence>
<dbReference type="GO" id="GO:0004300">
    <property type="term" value="F:enoyl-CoA hydratase activity"/>
    <property type="evidence" value="ECO:0007669"/>
    <property type="project" value="TreeGrafter"/>
</dbReference>
<name>A0A401J622_SPHXE</name>
<feature type="domain" description="3-hydroxyacyl-CoA dehydrogenase C-terminal" evidence="2">
    <location>
        <begin position="267"/>
        <end position="363"/>
    </location>
</feature>